<name>A0ABT0CD22_THEVL</name>
<dbReference type="GO" id="GO:0032259">
    <property type="term" value="P:methylation"/>
    <property type="evidence" value="ECO:0007669"/>
    <property type="project" value="UniProtKB-KW"/>
</dbReference>
<dbReference type="SUPFAM" id="SSF53335">
    <property type="entry name" value="S-adenosyl-L-methionine-dependent methyltransferases"/>
    <property type="match status" value="1"/>
</dbReference>
<keyword evidence="2" id="KW-0489">Methyltransferase</keyword>
<dbReference type="GO" id="GO:0008168">
    <property type="term" value="F:methyltransferase activity"/>
    <property type="evidence" value="ECO:0007669"/>
    <property type="project" value="UniProtKB-KW"/>
</dbReference>
<keyword evidence="2" id="KW-0808">Transferase</keyword>
<sequence>MLTSPSALPVHLYRCLSCGQEGLAQTPRCEQGQPDRIYCPSCGQIYPILASGAVDFIGNPSDLHLSLAQAIAHSPGFAWSYDRLWRPWALSLLTGESFGAEREGKLLTEWVGAADPVLDLGTAGGYWSRLLLAADPQRTVVGLDNAAGVLVEAAQQAQPNWHHYTLVRARAEQLPLASGAFGAVISGASLNELPLDPSLQEIARILKPGGVFVSMHSQQIQGWGQTLQQWLGATGLRFFSESELQQHLHQAGLQLERYLSFGWVAFARAVRS</sequence>
<dbReference type="Pfam" id="PF13649">
    <property type="entry name" value="Methyltransf_25"/>
    <property type="match status" value="1"/>
</dbReference>
<accession>A0ABT0CD22</accession>
<evidence type="ECO:0000313" key="2">
    <source>
        <dbReference type="EMBL" id="MCJ2543656.1"/>
    </source>
</evidence>
<dbReference type="CDD" id="cd02440">
    <property type="entry name" value="AdoMet_MTases"/>
    <property type="match status" value="1"/>
</dbReference>
<dbReference type="InterPro" id="IPR029063">
    <property type="entry name" value="SAM-dependent_MTases_sf"/>
</dbReference>
<keyword evidence="3" id="KW-1185">Reference proteome</keyword>
<dbReference type="Proteomes" id="UP000830835">
    <property type="component" value="Unassembled WGS sequence"/>
</dbReference>
<dbReference type="RefSeq" id="WP_244351292.1">
    <property type="nucleotide sequence ID" value="NZ_JAFIRA010000033.1"/>
</dbReference>
<dbReference type="InterPro" id="IPR041698">
    <property type="entry name" value="Methyltransf_25"/>
</dbReference>
<dbReference type="PANTHER" id="PTHR43591:SF24">
    <property type="entry name" value="2-METHOXY-6-POLYPRENYL-1,4-BENZOQUINOL METHYLASE, MITOCHONDRIAL"/>
    <property type="match status" value="1"/>
</dbReference>
<protein>
    <submittedName>
        <fullName evidence="2">Class I SAM-dependent methyltransferase</fullName>
    </submittedName>
</protein>
<dbReference type="Gene3D" id="3.40.50.150">
    <property type="entry name" value="Vaccinia Virus protein VP39"/>
    <property type="match status" value="1"/>
</dbReference>
<reference evidence="2" key="1">
    <citation type="submission" date="2021-02" db="EMBL/GenBank/DDBJ databases">
        <title>The CRISPR/cas machinery reduction and long-range gene transfer in the hot spring cyanobacterium Synechococcus.</title>
        <authorList>
            <person name="Dvorak P."/>
            <person name="Jahodarova E."/>
            <person name="Hasler P."/>
            <person name="Poulickova A."/>
        </authorList>
    </citation>
    <scope>NUCLEOTIDE SEQUENCE</scope>
    <source>
        <strain evidence="2">Rupite</strain>
    </source>
</reference>
<evidence type="ECO:0000313" key="3">
    <source>
        <dbReference type="Proteomes" id="UP000830835"/>
    </source>
</evidence>
<proteinExistence type="predicted"/>
<dbReference type="PANTHER" id="PTHR43591">
    <property type="entry name" value="METHYLTRANSFERASE"/>
    <property type="match status" value="1"/>
</dbReference>
<evidence type="ECO:0000259" key="1">
    <source>
        <dbReference type="Pfam" id="PF13649"/>
    </source>
</evidence>
<comment type="caution">
    <text evidence="2">The sequence shown here is derived from an EMBL/GenBank/DDBJ whole genome shotgun (WGS) entry which is preliminary data.</text>
</comment>
<feature type="domain" description="Methyltransferase" evidence="1">
    <location>
        <begin position="117"/>
        <end position="210"/>
    </location>
</feature>
<organism evidence="2 3">
    <name type="scientific">Thermostichus vulcanus str. 'Rupite'</name>
    <dbReference type="NCBI Taxonomy" id="2813851"/>
    <lineage>
        <taxon>Bacteria</taxon>
        <taxon>Bacillati</taxon>
        <taxon>Cyanobacteriota</taxon>
        <taxon>Cyanophyceae</taxon>
        <taxon>Thermostichales</taxon>
        <taxon>Thermostichaceae</taxon>
        <taxon>Thermostichus</taxon>
    </lineage>
</organism>
<dbReference type="EMBL" id="JAFIRA010000033">
    <property type="protein sequence ID" value="MCJ2543656.1"/>
    <property type="molecule type" value="Genomic_DNA"/>
</dbReference>
<gene>
    <name evidence="2" type="ORF">JX360_12190</name>
</gene>